<organism evidence="2 3">
    <name type="scientific">Meripilus lineatus</name>
    <dbReference type="NCBI Taxonomy" id="2056292"/>
    <lineage>
        <taxon>Eukaryota</taxon>
        <taxon>Fungi</taxon>
        <taxon>Dikarya</taxon>
        <taxon>Basidiomycota</taxon>
        <taxon>Agaricomycotina</taxon>
        <taxon>Agaricomycetes</taxon>
        <taxon>Polyporales</taxon>
        <taxon>Meripilaceae</taxon>
        <taxon>Meripilus</taxon>
    </lineage>
</organism>
<feature type="region of interest" description="Disordered" evidence="1">
    <location>
        <begin position="104"/>
        <end position="154"/>
    </location>
</feature>
<gene>
    <name evidence="2" type="ORF">NLI96_g7829</name>
</gene>
<reference evidence="2" key="1">
    <citation type="submission" date="2022-07" db="EMBL/GenBank/DDBJ databases">
        <title>Genome Sequence of Physisporinus lineatus.</title>
        <authorList>
            <person name="Buettner E."/>
        </authorList>
    </citation>
    <scope>NUCLEOTIDE SEQUENCE</scope>
    <source>
        <strain evidence="2">VT162</strain>
    </source>
</reference>
<keyword evidence="3" id="KW-1185">Reference proteome</keyword>
<name>A0AAD5YCK9_9APHY</name>
<accession>A0AAD5YCK9</accession>
<feature type="compositionally biased region" description="Low complexity" evidence="1">
    <location>
        <begin position="116"/>
        <end position="154"/>
    </location>
</feature>
<dbReference type="AlphaFoldDB" id="A0AAD5YCK9"/>
<dbReference type="EMBL" id="JANAWD010000334">
    <property type="protein sequence ID" value="KAJ3481195.1"/>
    <property type="molecule type" value="Genomic_DNA"/>
</dbReference>
<proteinExistence type="predicted"/>
<protein>
    <submittedName>
        <fullName evidence="2">Uncharacterized protein</fullName>
    </submittedName>
</protein>
<sequence>MNETQANRKKEAEEVIASGSDEDALKFFEQMQDLMKSQDTLPYEFTMGLDEIIKSCGVPDLSDPLGMSSAGLSGEDSSQGAAASSSLDGLEYFDFSSFGALDDDHESKAATPDLVPTSSTNPSPSSGSEADAAHGSSSTAHLSHGSSSVTNGASSAVADVAKVVDPMRTEEDPFDPTRLGTFQEVDGGESAYYADFGNWKWDGPMGGPESGWAFLST</sequence>
<feature type="region of interest" description="Disordered" evidence="1">
    <location>
        <begin position="58"/>
        <end position="83"/>
    </location>
</feature>
<evidence type="ECO:0000256" key="1">
    <source>
        <dbReference type="SAM" id="MobiDB-lite"/>
    </source>
</evidence>
<dbReference type="Proteomes" id="UP001212997">
    <property type="component" value="Unassembled WGS sequence"/>
</dbReference>
<evidence type="ECO:0000313" key="2">
    <source>
        <dbReference type="EMBL" id="KAJ3481195.1"/>
    </source>
</evidence>
<evidence type="ECO:0000313" key="3">
    <source>
        <dbReference type="Proteomes" id="UP001212997"/>
    </source>
</evidence>
<comment type="caution">
    <text evidence="2">The sequence shown here is derived from an EMBL/GenBank/DDBJ whole genome shotgun (WGS) entry which is preliminary data.</text>
</comment>